<dbReference type="InterPro" id="IPR002938">
    <property type="entry name" value="FAD-bd"/>
</dbReference>
<name>A0A7X5F187_9HYPH</name>
<evidence type="ECO:0000313" key="9">
    <source>
        <dbReference type="Proteomes" id="UP000586722"/>
    </source>
</evidence>
<dbReference type="GO" id="GO:0071949">
    <property type="term" value="F:FAD binding"/>
    <property type="evidence" value="ECO:0007669"/>
    <property type="project" value="InterPro"/>
</dbReference>
<evidence type="ECO:0000256" key="1">
    <source>
        <dbReference type="ARBA" id="ARBA00001974"/>
    </source>
</evidence>
<evidence type="ECO:0000256" key="5">
    <source>
        <dbReference type="ARBA" id="ARBA00022827"/>
    </source>
</evidence>
<dbReference type="SUPFAM" id="SSF51905">
    <property type="entry name" value="FAD/NAD(P)-binding domain"/>
    <property type="match status" value="1"/>
</dbReference>
<dbReference type="GO" id="GO:0016705">
    <property type="term" value="F:oxidoreductase activity, acting on paired donors, with incorporation or reduction of molecular oxygen"/>
    <property type="evidence" value="ECO:0007669"/>
    <property type="project" value="InterPro"/>
</dbReference>
<keyword evidence="6" id="KW-0560">Oxidoreductase</keyword>
<keyword evidence="5" id="KW-0274">FAD</keyword>
<dbReference type="InterPro" id="IPR010971">
    <property type="entry name" value="UbiH/COQ6"/>
</dbReference>
<dbReference type="UniPathway" id="UPA00232"/>
<organism evidence="8 9">
    <name type="scientific">Pannonibacter tanglangensis</name>
    <dbReference type="NCBI Taxonomy" id="2750084"/>
    <lineage>
        <taxon>Bacteria</taxon>
        <taxon>Pseudomonadati</taxon>
        <taxon>Pseudomonadota</taxon>
        <taxon>Alphaproteobacteria</taxon>
        <taxon>Hyphomicrobiales</taxon>
        <taxon>Stappiaceae</taxon>
        <taxon>Pannonibacter</taxon>
    </lineage>
</organism>
<keyword evidence="4" id="KW-0285">Flavoprotein</keyword>
<dbReference type="Proteomes" id="UP000586722">
    <property type="component" value="Unassembled WGS sequence"/>
</dbReference>
<evidence type="ECO:0000256" key="6">
    <source>
        <dbReference type="ARBA" id="ARBA00023002"/>
    </source>
</evidence>
<protein>
    <submittedName>
        <fullName evidence="8">UbiH/UbiF family hydroxylase</fullName>
    </submittedName>
</protein>
<dbReference type="InterPro" id="IPR036188">
    <property type="entry name" value="FAD/NAD-bd_sf"/>
</dbReference>
<dbReference type="Pfam" id="PF01494">
    <property type="entry name" value="FAD_binding_3"/>
    <property type="match status" value="1"/>
</dbReference>
<dbReference type="PANTHER" id="PTHR43876:SF7">
    <property type="entry name" value="UBIQUINONE BIOSYNTHESIS MONOOXYGENASE COQ6, MITOCHONDRIAL"/>
    <property type="match status" value="1"/>
</dbReference>
<evidence type="ECO:0000256" key="3">
    <source>
        <dbReference type="ARBA" id="ARBA00005349"/>
    </source>
</evidence>
<dbReference type="NCBIfam" id="TIGR01988">
    <property type="entry name" value="Ubi-OHases"/>
    <property type="match status" value="1"/>
</dbReference>
<dbReference type="InterPro" id="IPR051205">
    <property type="entry name" value="UbiH/COQ6_monooxygenase"/>
</dbReference>
<dbReference type="EMBL" id="JAABLQ010000001">
    <property type="protein sequence ID" value="NBN77848.1"/>
    <property type="molecule type" value="Genomic_DNA"/>
</dbReference>
<evidence type="ECO:0000313" key="8">
    <source>
        <dbReference type="EMBL" id="NBN77848.1"/>
    </source>
</evidence>
<evidence type="ECO:0000256" key="7">
    <source>
        <dbReference type="ARBA" id="ARBA00023033"/>
    </source>
</evidence>
<dbReference type="GO" id="GO:0006744">
    <property type="term" value="P:ubiquinone biosynthetic process"/>
    <property type="evidence" value="ECO:0007669"/>
    <property type="project" value="UniProtKB-UniPathway"/>
</dbReference>
<dbReference type="GO" id="GO:0004497">
    <property type="term" value="F:monooxygenase activity"/>
    <property type="evidence" value="ECO:0007669"/>
    <property type="project" value="UniProtKB-KW"/>
</dbReference>
<sequence>MTLAAAPLPVHDAAVIGAGPSGLTAAILLARRGLKTVLIAPAINATDGRTTALLQASVALLDEIGVWPALAPKAAALAHMRLIDDTGRLIRAPEITFDASELKLEAFGYNVLNRELNVVLEQAALAEPGLTWVKERVQAVEPAEDRVTIRLETGDTVTARLAVGADGRQSRVRAAAGIEVRQWSYPQHALVLNLEHDRPHQSISTEFHTPTGPFTLVPLPGRMSSLVCVVSPETAQHLLSYTDEALALELERRAHSILGRFRLASSRQVFPLSGMIAHQVAARRCALVGEAAHVFPPIGAQGLNLGLRDVADLGSILQAALARGDDIGSPQTLARYEAARKVDISTRTTAVDLLNRSLLSDLLPVQAARSLGLYAAGRIGPLRRLLMREGITPMAGRPKIFAGLAR</sequence>
<dbReference type="RefSeq" id="WP_161672923.1">
    <property type="nucleotide sequence ID" value="NZ_JAABLP010000001.1"/>
</dbReference>
<gene>
    <name evidence="8" type="ORF">GWI72_06145</name>
</gene>
<evidence type="ECO:0000256" key="2">
    <source>
        <dbReference type="ARBA" id="ARBA00004749"/>
    </source>
</evidence>
<dbReference type="PANTHER" id="PTHR43876">
    <property type="entry name" value="UBIQUINONE BIOSYNTHESIS MONOOXYGENASE COQ6, MITOCHONDRIAL"/>
    <property type="match status" value="1"/>
</dbReference>
<comment type="pathway">
    <text evidence="2">Cofactor biosynthesis; ubiquinone biosynthesis.</text>
</comment>
<comment type="caution">
    <text evidence="8">The sequence shown here is derived from an EMBL/GenBank/DDBJ whole genome shotgun (WGS) entry which is preliminary data.</text>
</comment>
<dbReference type="NCBIfam" id="NF005691">
    <property type="entry name" value="PRK07494.1"/>
    <property type="match status" value="1"/>
</dbReference>
<comment type="similarity">
    <text evidence="3">Belongs to the UbiH/COQ6 family.</text>
</comment>
<evidence type="ECO:0000256" key="4">
    <source>
        <dbReference type="ARBA" id="ARBA00022630"/>
    </source>
</evidence>
<dbReference type="AlphaFoldDB" id="A0A7X5F187"/>
<reference evidence="9" key="1">
    <citation type="submission" date="2020-01" db="EMBL/GenBank/DDBJ databases">
        <authorList>
            <person name="Fang Y."/>
            <person name="Sun R."/>
            <person name="Nie L."/>
            <person name="He J."/>
            <person name="Hao L."/>
            <person name="Wang L."/>
            <person name="Su S."/>
            <person name="Lv E."/>
            <person name="Zhang Z."/>
            <person name="Xie R."/>
            <person name="Liu H."/>
        </authorList>
    </citation>
    <scope>NUCLEOTIDE SEQUENCE [LARGE SCALE GENOMIC DNA]</scope>
    <source>
        <strain evidence="9">XCT-53</strain>
    </source>
</reference>
<keyword evidence="7" id="KW-0503">Monooxygenase</keyword>
<dbReference type="PRINTS" id="PR00420">
    <property type="entry name" value="RNGMNOXGNASE"/>
</dbReference>
<proteinExistence type="inferred from homology"/>
<keyword evidence="9" id="KW-1185">Reference proteome</keyword>
<accession>A0A7X5F187</accession>
<dbReference type="Gene3D" id="3.50.50.60">
    <property type="entry name" value="FAD/NAD(P)-binding domain"/>
    <property type="match status" value="2"/>
</dbReference>
<comment type="cofactor">
    <cofactor evidence="1">
        <name>FAD</name>
        <dbReference type="ChEBI" id="CHEBI:57692"/>
    </cofactor>
</comment>